<proteinExistence type="predicted"/>
<feature type="non-terminal residue" evidence="1">
    <location>
        <position position="82"/>
    </location>
</feature>
<name>A0A0F8XYP1_9ZZZZ</name>
<sequence>METGKATAMQQVKEDVTVSVAMEKAIKLCHSLESKADDLLWRISGNHGPSPIAEPPSSPQSVEHRFMQSSDEIVRLAGQIKG</sequence>
<gene>
    <name evidence="1" type="ORF">LCGC14_2886790</name>
</gene>
<protein>
    <submittedName>
        <fullName evidence="1">Uncharacterized protein</fullName>
    </submittedName>
</protein>
<evidence type="ECO:0000313" key="1">
    <source>
        <dbReference type="EMBL" id="KKK74138.1"/>
    </source>
</evidence>
<comment type="caution">
    <text evidence="1">The sequence shown here is derived from an EMBL/GenBank/DDBJ whole genome shotgun (WGS) entry which is preliminary data.</text>
</comment>
<dbReference type="AlphaFoldDB" id="A0A0F8XYP1"/>
<dbReference type="EMBL" id="LAZR01056462">
    <property type="protein sequence ID" value="KKK74138.1"/>
    <property type="molecule type" value="Genomic_DNA"/>
</dbReference>
<accession>A0A0F8XYP1</accession>
<organism evidence="1">
    <name type="scientific">marine sediment metagenome</name>
    <dbReference type="NCBI Taxonomy" id="412755"/>
    <lineage>
        <taxon>unclassified sequences</taxon>
        <taxon>metagenomes</taxon>
        <taxon>ecological metagenomes</taxon>
    </lineage>
</organism>
<reference evidence="1" key="1">
    <citation type="journal article" date="2015" name="Nature">
        <title>Complex archaea that bridge the gap between prokaryotes and eukaryotes.</title>
        <authorList>
            <person name="Spang A."/>
            <person name="Saw J.H."/>
            <person name="Jorgensen S.L."/>
            <person name="Zaremba-Niedzwiedzka K."/>
            <person name="Martijn J."/>
            <person name="Lind A.E."/>
            <person name="van Eijk R."/>
            <person name="Schleper C."/>
            <person name="Guy L."/>
            <person name="Ettema T.J."/>
        </authorList>
    </citation>
    <scope>NUCLEOTIDE SEQUENCE</scope>
</reference>